<name>A0A506XSA3_9MICO</name>
<dbReference type="InterPro" id="IPR001789">
    <property type="entry name" value="Sig_transdc_resp-reg_receiver"/>
</dbReference>
<dbReference type="GO" id="GO:0032993">
    <property type="term" value="C:protein-DNA complex"/>
    <property type="evidence" value="ECO:0007669"/>
    <property type="project" value="TreeGrafter"/>
</dbReference>
<dbReference type="RefSeq" id="WP_141162984.1">
    <property type="nucleotide sequence ID" value="NZ_VHQG01000002.1"/>
</dbReference>
<dbReference type="InterPro" id="IPR039420">
    <property type="entry name" value="WalR-like"/>
</dbReference>
<keyword evidence="1" id="KW-0238">DNA-binding</keyword>
<dbReference type="InterPro" id="IPR036388">
    <property type="entry name" value="WH-like_DNA-bd_sf"/>
</dbReference>
<dbReference type="Gene3D" id="1.10.10.10">
    <property type="entry name" value="Winged helix-like DNA-binding domain superfamily/Winged helix DNA-binding domain"/>
    <property type="match status" value="1"/>
</dbReference>
<keyword evidence="2" id="KW-0597">Phosphoprotein</keyword>
<dbReference type="GO" id="GO:0000156">
    <property type="term" value="F:phosphorelay response regulator activity"/>
    <property type="evidence" value="ECO:0007669"/>
    <property type="project" value="TreeGrafter"/>
</dbReference>
<evidence type="ECO:0000256" key="2">
    <source>
        <dbReference type="PROSITE-ProRule" id="PRU00169"/>
    </source>
</evidence>
<dbReference type="InterPro" id="IPR011006">
    <property type="entry name" value="CheY-like_superfamily"/>
</dbReference>
<dbReference type="GO" id="GO:0006355">
    <property type="term" value="P:regulation of DNA-templated transcription"/>
    <property type="evidence" value="ECO:0007669"/>
    <property type="project" value="InterPro"/>
</dbReference>
<dbReference type="EMBL" id="VHQG01000002">
    <property type="protein sequence ID" value="TPW75624.1"/>
    <property type="molecule type" value="Genomic_DNA"/>
</dbReference>
<dbReference type="SUPFAM" id="SSF52172">
    <property type="entry name" value="CheY-like"/>
    <property type="match status" value="1"/>
</dbReference>
<dbReference type="SUPFAM" id="SSF46894">
    <property type="entry name" value="C-terminal effector domain of the bipartite response regulators"/>
    <property type="match status" value="1"/>
</dbReference>
<comment type="caution">
    <text evidence="4">The sequence shown here is derived from an EMBL/GenBank/DDBJ whole genome shotgun (WGS) entry which is preliminary data.</text>
</comment>
<dbReference type="Proteomes" id="UP000316252">
    <property type="component" value="Unassembled WGS sequence"/>
</dbReference>
<feature type="domain" description="Response regulatory" evidence="3">
    <location>
        <begin position="1"/>
        <end position="116"/>
    </location>
</feature>
<dbReference type="Gene3D" id="3.40.50.2300">
    <property type="match status" value="1"/>
</dbReference>
<dbReference type="PANTHER" id="PTHR48111">
    <property type="entry name" value="REGULATOR OF RPOS"/>
    <property type="match status" value="1"/>
</dbReference>
<dbReference type="Pfam" id="PF00072">
    <property type="entry name" value="Response_reg"/>
    <property type="match status" value="1"/>
</dbReference>
<reference evidence="4 5" key="1">
    <citation type="submission" date="2019-06" db="EMBL/GenBank/DDBJ databases">
        <authorList>
            <person name="Li F."/>
        </authorList>
    </citation>
    <scope>NUCLEOTIDE SEQUENCE [LARGE SCALE GENOMIC DNA]</scope>
    <source>
        <strain evidence="4 5">10F1D-1</strain>
    </source>
</reference>
<feature type="modified residue" description="4-aspartylphosphate" evidence="2">
    <location>
        <position position="51"/>
    </location>
</feature>
<dbReference type="InterPro" id="IPR016032">
    <property type="entry name" value="Sig_transdc_resp-reg_C-effctor"/>
</dbReference>
<evidence type="ECO:0000256" key="1">
    <source>
        <dbReference type="ARBA" id="ARBA00023125"/>
    </source>
</evidence>
<evidence type="ECO:0000259" key="3">
    <source>
        <dbReference type="PROSITE" id="PS50110"/>
    </source>
</evidence>
<gene>
    <name evidence="4" type="ORF">FJ657_07005</name>
</gene>
<evidence type="ECO:0000313" key="4">
    <source>
        <dbReference type="EMBL" id="TPW75624.1"/>
    </source>
</evidence>
<proteinExistence type="predicted"/>
<accession>A0A506XSA3</accession>
<dbReference type="PANTHER" id="PTHR48111:SF28">
    <property type="entry name" value="TRANSCRIPTIONAL REGULATORY PROTEIN TCRX-RELATED"/>
    <property type="match status" value="1"/>
</dbReference>
<dbReference type="AlphaFoldDB" id="A0A506XSA3"/>
<dbReference type="PROSITE" id="PS50110">
    <property type="entry name" value="RESPONSE_REGULATORY"/>
    <property type="match status" value="1"/>
</dbReference>
<protein>
    <submittedName>
        <fullName evidence="4">Response regulator transcription factor</fullName>
    </submittedName>
</protein>
<evidence type="ECO:0000313" key="5">
    <source>
        <dbReference type="Proteomes" id="UP000316252"/>
    </source>
</evidence>
<dbReference type="GO" id="GO:0000976">
    <property type="term" value="F:transcription cis-regulatory region binding"/>
    <property type="evidence" value="ECO:0007669"/>
    <property type="project" value="TreeGrafter"/>
</dbReference>
<dbReference type="SMART" id="SM00448">
    <property type="entry name" value="REC"/>
    <property type="match status" value="1"/>
</dbReference>
<sequence length="218" mass="23626">MTARTGLRRRLGTCRPIDRLGLELEGWQVEVAHRGDDAIARSGEVDVVLLDMMLPDRLGTEVVAGMRAAGNGAHVIFLTGRDEHRTRMAAYAAGADDYVTKPFGVEEVVERVAAAARRRGLAAGSLRIDDLVLDTRSGFAWRGDVLLDLDPAQFELIRQLAERRGTHLDTASLVSAARAHDVRIPAAMVGELLEGAGRAVNAAGDPLLLVDDRGWMLR</sequence>
<keyword evidence="5" id="KW-1185">Reference proteome</keyword>
<dbReference type="GO" id="GO:0005829">
    <property type="term" value="C:cytosol"/>
    <property type="evidence" value="ECO:0007669"/>
    <property type="project" value="TreeGrafter"/>
</dbReference>
<dbReference type="OrthoDB" id="9812490at2"/>
<organism evidence="4 5">
    <name type="scientific">Schumannella soli</name>
    <dbReference type="NCBI Taxonomy" id="2590779"/>
    <lineage>
        <taxon>Bacteria</taxon>
        <taxon>Bacillati</taxon>
        <taxon>Actinomycetota</taxon>
        <taxon>Actinomycetes</taxon>
        <taxon>Micrococcales</taxon>
        <taxon>Microbacteriaceae</taxon>
        <taxon>Schumannella</taxon>
    </lineage>
</organism>